<dbReference type="InterPro" id="IPR003439">
    <property type="entry name" value="ABC_transporter-like_ATP-bd"/>
</dbReference>
<gene>
    <name evidence="6" type="primary">tagH_5</name>
    <name evidence="6" type="ORF">SDC9_87195</name>
</gene>
<protein>
    <submittedName>
        <fullName evidence="6">Teichoic acids export ATP-binding protein TagH</fullName>
    </submittedName>
</protein>
<dbReference type="PANTHER" id="PTHR46743">
    <property type="entry name" value="TEICHOIC ACIDS EXPORT ATP-BINDING PROTEIN TAGH"/>
    <property type="match status" value="1"/>
</dbReference>
<keyword evidence="3" id="KW-0547">Nucleotide-binding</keyword>
<comment type="similarity">
    <text evidence="1">Belongs to the ABC transporter superfamily.</text>
</comment>
<dbReference type="EMBL" id="VSSQ01009042">
    <property type="protein sequence ID" value="MPM40551.1"/>
    <property type="molecule type" value="Genomic_DNA"/>
</dbReference>
<dbReference type="PANTHER" id="PTHR46743:SF2">
    <property type="entry name" value="TEICHOIC ACIDS EXPORT ATP-BINDING PROTEIN TAGH"/>
    <property type="match status" value="1"/>
</dbReference>
<comment type="caution">
    <text evidence="6">The sequence shown here is derived from an EMBL/GenBank/DDBJ whole genome shotgun (WGS) entry which is preliminary data.</text>
</comment>
<evidence type="ECO:0000256" key="1">
    <source>
        <dbReference type="ARBA" id="ARBA00005417"/>
    </source>
</evidence>
<dbReference type="SMART" id="SM00382">
    <property type="entry name" value="AAA"/>
    <property type="match status" value="1"/>
</dbReference>
<evidence type="ECO:0000256" key="3">
    <source>
        <dbReference type="ARBA" id="ARBA00022741"/>
    </source>
</evidence>
<dbReference type="GO" id="GO:0005524">
    <property type="term" value="F:ATP binding"/>
    <property type="evidence" value="ECO:0007669"/>
    <property type="project" value="UniProtKB-KW"/>
</dbReference>
<organism evidence="6">
    <name type="scientific">bioreactor metagenome</name>
    <dbReference type="NCBI Taxonomy" id="1076179"/>
    <lineage>
        <taxon>unclassified sequences</taxon>
        <taxon>metagenomes</taxon>
        <taxon>ecological metagenomes</taxon>
    </lineage>
</organism>
<keyword evidence="4 6" id="KW-0067">ATP-binding</keyword>
<feature type="domain" description="ABC transporter" evidence="5">
    <location>
        <begin position="6"/>
        <end position="228"/>
    </location>
</feature>
<dbReference type="Gene3D" id="3.40.50.300">
    <property type="entry name" value="P-loop containing nucleotide triphosphate hydrolases"/>
    <property type="match status" value="1"/>
</dbReference>
<evidence type="ECO:0000256" key="2">
    <source>
        <dbReference type="ARBA" id="ARBA00022448"/>
    </source>
</evidence>
<dbReference type="GO" id="GO:0016020">
    <property type="term" value="C:membrane"/>
    <property type="evidence" value="ECO:0007669"/>
    <property type="project" value="InterPro"/>
</dbReference>
<dbReference type="InterPro" id="IPR015860">
    <property type="entry name" value="ABC_transpr_TagH-like"/>
</dbReference>
<dbReference type="Pfam" id="PF00005">
    <property type="entry name" value="ABC_tran"/>
    <property type="match status" value="1"/>
</dbReference>
<sequence>MKIGDIAIDKVTKIYTSRLITNHKKSFTALNSINLKINSGDRLGIIGSNGSGKTTLLKIISGISNPTSGKILSKGKIVSLLELGAGFHPDISGYDNIPLNGLLTGLTRKEIMTRADKIIADSGIADFINMPFYTYSSGMKLRLAFAIAINSDPDILIFDEIVSAGDEFFIKMFIDYFNKIIEEGKTLVFASHVLEVLSLYCDKVLWMEHGEVCMIGETAKVIKEYKNIKR</sequence>
<dbReference type="InterPro" id="IPR027417">
    <property type="entry name" value="P-loop_NTPase"/>
</dbReference>
<evidence type="ECO:0000256" key="4">
    <source>
        <dbReference type="ARBA" id="ARBA00022840"/>
    </source>
</evidence>
<dbReference type="InterPro" id="IPR003593">
    <property type="entry name" value="AAA+_ATPase"/>
</dbReference>
<evidence type="ECO:0000313" key="6">
    <source>
        <dbReference type="EMBL" id="MPM40551.1"/>
    </source>
</evidence>
<dbReference type="GO" id="GO:0016887">
    <property type="term" value="F:ATP hydrolysis activity"/>
    <property type="evidence" value="ECO:0007669"/>
    <property type="project" value="InterPro"/>
</dbReference>
<reference evidence="6" key="1">
    <citation type="submission" date="2019-08" db="EMBL/GenBank/DDBJ databases">
        <authorList>
            <person name="Kucharzyk K."/>
            <person name="Murdoch R.W."/>
            <person name="Higgins S."/>
            <person name="Loffler F."/>
        </authorList>
    </citation>
    <scope>NUCLEOTIDE SEQUENCE</scope>
</reference>
<dbReference type="InterPro" id="IPR050683">
    <property type="entry name" value="Bact_Polysacc_Export_ATP-bd"/>
</dbReference>
<accession>A0A644ZL00</accession>
<dbReference type="AlphaFoldDB" id="A0A644ZL00"/>
<dbReference type="SUPFAM" id="SSF52540">
    <property type="entry name" value="P-loop containing nucleoside triphosphate hydrolases"/>
    <property type="match status" value="1"/>
</dbReference>
<evidence type="ECO:0000259" key="5">
    <source>
        <dbReference type="PROSITE" id="PS50893"/>
    </source>
</evidence>
<dbReference type="GO" id="GO:0140359">
    <property type="term" value="F:ABC-type transporter activity"/>
    <property type="evidence" value="ECO:0007669"/>
    <property type="project" value="InterPro"/>
</dbReference>
<proteinExistence type="inferred from homology"/>
<keyword evidence="2" id="KW-0813">Transport</keyword>
<name>A0A644ZL00_9ZZZZ</name>
<dbReference type="PROSITE" id="PS50893">
    <property type="entry name" value="ABC_TRANSPORTER_2"/>
    <property type="match status" value="1"/>
</dbReference>
<dbReference type="CDD" id="cd03220">
    <property type="entry name" value="ABC_KpsT_Wzt"/>
    <property type="match status" value="1"/>
</dbReference>